<reference evidence="13" key="1">
    <citation type="submission" date="2022-07" db="EMBL/GenBank/DDBJ databases">
        <authorList>
            <person name="Trinca V."/>
            <person name="Uliana J.V.C."/>
            <person name="Torres T.T."/>
            <person name="Ward R.J."/>
            <person name="Monesi N."/>
        </authorList>
    </citation>
    <scope>NUCLEOTIDE SEQUENCE</scope>
    <source>
        <strain evidence="13">HSMRA1968</strain>
        <tissue evidence="13">Whole embryos</tissue>
    </source>
</reference>
<organism evidence="13 14">
    <name type="scientific">Pseudolycoriella hygida</name>
    <dbReference type="NCBI Taxonomy" id="35572"/>
    <lineage>
        <taxon>Eukaryota</taxon>
        <taxon>Metazoa</taxon>
        <taxon>Ecdysozoa</taxon>
        <taxon>Arthropoda</taxon>
        <taxon>Hexapoda</taxon>
        <taxon>Insecta</taxon>
        <taxon>Pterygota</taxon>
        <taxon>Neoptera</taxon>
        <taxon>Endopterygota</taxon>
        <taxon>Diptera</taxon>
        <taxon>Nematocera</taxon>
        <taxon>Sciaroidea</taxon>
        <taxon>Sciaridae</taxon>
        <taxon>Pseudolycoriella</taxon>
    </lineage>
</organism>
<dbReference type="AlphaFoldDB" id="A0A9Q0N8S8"/>
<feature type="domain" description="TRAM" evidence="10">
    <location>
        <begin position="505"/>
        <end position="581"/>
    </location>
</feature>
<dbReference type="SFLD" id="SFLDS00029">
    <property type="entry name" value="Radical_SAM"/>
    <property type="match status" value="1"/>
</dbReference>
<dbReference type="SFLD" id="SFLDF00273">
    <property type="entry name" value="(dimethylallyl)adenosine_tRNA"/>
    <property type="match status" value="1"/>
</dbReference>
<comment type="cofactor">
    <cofactor evidence="1">
        <name>[4Fe-4S] cluster</name>
        <dbReference type="ChEBI" id="CHEBI:49883"/>
    </cofactor>
</comment>
<evidence type="ECO:0000256" key="2">
    <source>
        <dbReference type="ARBA" id="ARBA00009815"/>
    </source>
</evidence>
<comment type="function">
    <text evidence="8">Potential regulator of CDK5 activity.</text>
</comment>
<protein>
    <recommendedName>
        <fullName evidence="9">CDK5RAP1-like protein</fullName>
    </recommendedName>
</protein>
<dbReference type="InterPro" id="IPR006638">
    <property type="entry name" value="Elp3/MiaA/NifB-like_rSAM"/>
</dbReference>
<dbReference type="InterPro" id="IPR007197">
    <property type="entry name" value="rSAM"/>
</dbReference>
<gene>
    <name evidence="13" type="ORF">Bhyg_01097</name>
</gene>
<keyword evidence="6" id="KW-0408">Iron</keyword>
<keyword evidence="3" id="KW-0004">4Fe-4S</keyword>
<name>A0A9Q0N8S8_9DIPT</name>
<feature type="domain" description="Radical SAM core" evidence="12">
    <location>
        <begin position="249"/>
        <end position="502"/>
    </location>
</feature>
<dbReference type="GO" id="GO:0046872">
    <property type="term" value="F:metal ion binding"/>
    <property type="evidence" value="ECO:0007669"/>
    <property type="project" value="UniProtKB-KW"/>
</dbReference>
<dbReference type="Proteomes" id="UP001151699">
    <property type="component" value="Chromosome A"/>
</dbReference>
<evidence type="ECO:0000256" key="3">
    <source>
        <dbReference type="ARBA" id="ARBA00022485"/>
    </source>
</evidence>
<dbReference type="NCBIfam" id="TIGR00089">
    <property type="entry name" value="MiaB/RimO family radical SAM methylthiotransferase"/>
    <property type="match status" value="1"/>
</dbReference>
<dbReference type="InterPro" id="IPR038135">
    <property type="entry name" value="Methylthiotransferase_N_sf"/>
</dbReference>
<dbReference type="NCBIfam" id="TIGR01574">
    <property type="entry name" value="miaB-methiolase"/>
    <property type="match status" value="1"/>
</dbReference>
<dbReference type="SMART" id="SM00729">
    <property type="entry name" value="Elp3"/>
    <property type="match status" value="1"/>
</dbReference>
<dbReference type="Pfam" id="PF01938">
    <property type="entry name" value="TRAM"/>
    <property type="match status" value="1"/>
</dbReference>
<dbReference type="InterPro" id="IPR058240">
    <property type="entry name" value="rSAM_sf"/>
</dbReference>
<evidence type="ECO:0000256" key="9">
    <source>
        <dbReference type="ARBA" id="ARBA00074452"/>
    </source>
</evidence>
<comment type="similarity">
    <text evidence="2">Belongs to the methylthiotransferase family. MiaB subfamily.</text>
</comment>
<dbReference type="PROSITE" id="PS51449">
    <property type="entry name" value="MTTASE_N"/>
    <property type="match status" value="1"/>
</dbReference>
<sequence>MKLPSRIQLSPHIYLTVFKLTNNNTTMMATSFPNISRLLSFNLNFRRNLSILGPLCSTRKKKLQTDITSGPGLKEFLVAGKNIPKIELDNSIPYLKSSQFNGNGRRVFFEIYGCQMNSNDAEVVYSVLKSSGYTKADRIEEADVVLLVTCSIRDRAETKIWHRLDHLTAIKRKRSSKKGPFQIGILGCMAERLKTKLLEKEQLVDIVAGPDSYKDLPRLLSLTKNGQSAVNTLLSLDETYADVMPVRLNEGSVTAYVTIMRGCDNMCSYCIVPFTRGRERSRPISSIENEVKVLAEQGIKEITLLGQNVNSYCDLTSDPDRTKNSPIVTGFKTVYKPKVGGVRFAELLETVAKAAPKTRIRFTSPHPKDFPNETLQVIKNHPNVCKSIHLPAQSGNNGVLERMRRGYTREAYMELVNNIRQTLPEVSLSSDFICGFCGETDEEFADTLSLMETVKYNVAYLFAYSMREKTTAHRRYSDDVPDEVKLMRLQAMVQIYRDGAAERNAMFVGKHQQILIEGVSKKSPKDLYGRNDANIKIIIPSTEIPTCPDDVSTRKGIKPGDLVMVNVTESNSQVLKGEALYHCEELI</sequence>
<keyword evidence="4" id="KW-0949">S-adenosyl-L-methionine</keyword>
<dbReference type="GO" id="GO:0005829">
    <property type="term" value="C:cytosol"/>
    <property type="evidence" value="ECO:0007669"/>
    <property type="project" value="TreeGrafter"/>
</dbReference>
<evidence type="ECO:0000313" key="14">
    <source>
        <dbReference type="Proteomes" id="UP001151699"/>
    </source>
</evidence>
<dbReference type="InterPro" id="IPR005839">
    <property type="entry name" value="Methylthiotransferase"/>
</dbReference>
<evidence type="ECO:0000259" key="10">
    <source>
        <dbReference type="PROSITE" id="PS50926"/>
    </source>
</evidence>
<proteinExistence type="inferred from homology"/>
<dbReference type="PANTHER" id="PTHR43020:SF2">
    <property type="entry name" value="MITOCHONDRIAL TRNA METHYLTHIOTRANSFERASE CDK5RAP1"/>
    <property type="match status" value="1"/>
</dbReference>
<dbReference type="InterPro" id="IPR002792">
    <property type="entry name" value="TRAM_dom"/>
</dbReference>
<dbReference type="GO" id="GO:0080090">
    <property type="term" value="P:regulation of primary metabolic process"/>
    <property type="evidence" value="ECO:0007669"/>
    <property type="project" value="UniProtKB-ARBA"/>
</dbReference>
<dbReference type="OrthoDB" id="190098at2759"/>
<accession>A0A9Q0N8S8</accession>
<evidence type="ECO:0000256" key="8">
    <source>
        <dbReference type="ARBA" id="ARBA00053923"/>
    </source>
</evidence>
<dbReference type="GO" id="GO:0035597">
    <property type="term" value="F:tRNA-2-methylthio-N(6)-dimethylallyladenosine(37) synthase activity"/>
    <property type="evidence" value="ECO:0007669"/>
    <property type="project" value="TreeGrafter"/>
</dbReference>
<keyword evidence="7" id="KW-0411">Iron-sulfur</keyword>
<dbReference type="FunFam" id="3.80.30.20:FF:000003">
    <property type="entry name" value="CDK5 regulatory subunit-associated protein 1"/>
    <property type="match status" value="1"/>
</dbReference>
<dbReference type="SFLD" id="SFLDF00413">
    <property type="entry name" value="CDK5RAP1"/>
    <property type="match status" value="1"/>
</dbReference>
<evidence type="ECO:0000313" key="13">
    <source>
        <dbReference type="EMBL" id="KAJ6645888.1"/>
    </source>
</evidence>
<evidence type="ECO:0000256" key="7">
    <source>
        <dbReference type="ARBA" id="ARBA00023014"/>
    </source>
</evidence>
<evidence type="ECO:0000256" key="6">
    <source>
        <dbReference type="ARBA" id="ARBA00023004"/>
    </source>
</evidence>
<dbReference type="SFLD" id="SFLDG01061">
    <property type="entry name" value="methylthiotransferase"/>
    <property type="match status" value="1"/>
</dbReference>
<dbReference type="SUPFAM" id="SSF102114">
    <property type="entry name" value="Radical SAM enzymes"/>
    <property type="match status" value="1"/>
</dbReference>
<dbReference type="PROSITE" id="PS50926">
    <property type="entry name" value="TRAM"/>
    <property type="match status" value="1"/>
</dbReference>
<dbReference type="FunFam" id="3.40.50.12160:FF:000003">
    <property type="entry name" value="CDK5 regulatory subunit-associated protein 1"/>
    <property type="match status" value="1"/>
</dbReference>
<dbReference type="SFLD" id="SFLDG01082">
    <property type="entry name" value="B12-binding_domain_containing"/>
    <property type="match status" value="1"/>
</dbReference>
<evidence type="ECO:0000259" key="12">
    <source>
        <dbReference type="PROSITE" id="PS51918"/>
    </source>
</evidence>
<dbReference type="InterPro" id="IPR006463">
    <property type="entry name" value="MiaB_methiolase"/>
</dbReference>
<dbReference type="GO" id="GO:0005739">
    <property type="term" value="C:mitochondrion"/>
    <property type="evidence" value="ECO:0007669"/>
    <property type="project" value="TreeGrafter"/>
</dbReference>
<dbReference type="PANTHER" id="PTHR43020">
    <property type="entry name" value="CDK5 REGULATORY SUBUNIT-ASSOCIATED PROTEIN 1"/>
    <property type="match status" value="1"/>
</dbReference>
<dbReference type="EMBL" id="WJQU01000001">
    <property type="protein sequence ID" value="KAJ6645888.1"/>
    <property type="molecule type" value="Genomic_DNA"/>
</dbReference>
<dbReference type="GO" id="GO:0060255">
    <property type="term" value="P:regulation of macromolecule metabolic process"/>
    <property type="evidence" value="ECO:0007669"/>
    <property type="project" value="UniProtKB-ARBA"/>
</dbReference>
<evidence type="ECO:0000256" key="1">
    <source>
        <dbReference type="ARBA" id="ARBA00001966"/>
    </source>
</evidence>
<dbReference type="InterPro" id="IPR020612">
    <property type="entry name" value="Methylthiotransferase_CS"/>
</dbReference>
<dbReference type="Gene3D" id="3.80.30.20">
    <property type="entry name" value="tm_1862 like domain"/>
    <property type="match status" value="1"/>
</dbReference>
<keyword evidence="5" id="KW-0479">Metal-binding</keyword>
<dbReference type="PROSITE" id="PS51918">
    <property type="entry name" value="RADICAL_SAM"/>
    <property type="match status" value="1"/>
</dbReference>
<dbReference type="InterPro" id="IPR013848">
    <property type="entry name" value="Methylthiotransferase_N"/>
</dbReference>
<dbReference type="Pfam" id="PF04055">
    <property type="entry name" value="Radical_SAM"/>
    <property type="match status" value="1"/>
</dbReference>
<evidence type="ECO:0000259" key="11">
    <source>
        <dbReference type="PROSITE" id="PS51449"/>
    </source>
</evidence>
<evidence type="ECO:0000256" key="4">
    <source>
        <dbReference type="ARBA" id="ARBA00022691"/>
    </source>
</evidence>
<dbReference type="InterPro" id="IPR023404">
    <property type="entry name" value="rSAM_horseshoe"/>
</dbReference>
<dbReference type="PROSITE" id="PS01278">
    <property type="entry name" value="MTTASE_RADICAL"/>
    <property type="match status" value="1"/>
</dbReference>
<dbReference type="Gene3D" id="3.40.50.12160">
    <property type="entry name" value="Methylthiotransferase, N-terminal domain"/>
    <property type="match status" value="1"/>
</dbReference>
<evidence type="ECO:0000256" key="5">
    <source>
        <dbReference type="ARBA" id="ARBA00022723"/>
    </source>
</evidence>
<dbReference type="Pfam" id="PF00919">
    <property type="entry name" value="UPF0004"/>
    <property type="match status" value="1"/>
</dbReference>
<feature type="domain" description="MTTase N-terminal" evidence="11">
    <location>
        <begin position="105"/>
        <end position="225"/>
    </location>
</feature>
<dbReference type="GO" id="GO:0051539">
    <property type="term" value="F:4 iron, 4 sulfur cluster binding"/>
    <property type="evidence" value="ECO:0007669"/>
    <property type="project" value="UniProtKB-KW"/>
</dbReference>
<keyword evidence="14" id="KW-1185">Reference proteome</keyword>
<comment type="caution">
    <text evidence="13">The sequence shown here is derived from an EMBL/GenBank/DDBJ whole genome shotgun (WGS) entry which is preliminary data.</text>
</comment>